<evidence type="ECO:0000256" key="1">
    <source>
        <dbReference type="SAM" id="SignalP"/>
    </source>
</evidence>
<evidence type="ECO:0000259" key="2">
    <source>
        <dbReference type="PROSITE" id="PS51782"/>
    </source>
</evidence>
<dbReference type="EMBL" id="JAAWWK010000004">
    <property type="protein sequence ID" value="NKI18318.1"/>
    <property type="molecule type" value="Genomic_DNA"/>
</dbReference>
<dbReference type="SMART" id="SM00257">
    <property type="entry name" value="LysM"/>
    <property type="match status" value="1"/>
</dbReference>
<protein>
    <submittedName>
        <fullName evidence="3">LysM peptidoglycan-binding domain-containing protein</fullName>
    </submittedName>
</protein>
<organism evidence="3 4">
    <name type="scientific">Spongiibacter thalassae</name>
    <dbReference type="NCBI Taxonomy" id="2721624"/>
    <lineage>
        <taxon>Bacteria</taxon>
        <taxon>Pseudomonadati</taxon>
        <taxon>Pseudomonadota</taxon>
        <taxon>Gammaproteobacteria</taxon>
        <taxon>Cellvibrionales</taxon>
        <taxon>Spongiibacteraceae</taxon>
        <taxon>Spongiibacter</taxon>
    </lineage>
</organism>
<feature type="signal peptide" evidence="1">
    <location>
        <begin position="1"/>
        <end position="19"/>
    </location>
</feature>
<feature type="chain" id="PRO_5047268792" evidence="1">
    <location>
        <begin position="20"/>
        <end position="341"/>
    </location>
</feature>
<dbReference type="InterPro" id="IPR018392">
    <property type="entry name" value="LysM"/>
</dbReference>
<comment type="caution">
    <text evidence="3">The sequence shown here is derived from an EMBL/GenBank/DDBJ whole genome shotgun (WGS) entry which is preliminary data.</text>
</comment>
<dbReference type="CDD" id="cd00118">
    <property type="entry name" value="LysM"/>
    <property type="match status" value="1"/>
</dbReference>
<dbReference type="Gene3D" id="3.10.350.10">
    <property type="entry name" value="LysM domain"/>
    <property type="match status" value="1"/>
</dbReference>
<proteinExistence type="predicted"/>
<feature type="domain" description="LysM" evidence="2">
    <location>
        <begin position="31"/>
        <end position="79"/>
    </location>
</feature>
<dbReference type="RefSeq" id="WP_168450834.1">
    <property type="nucleotide sequence ID" value="NZ_JAAWWK010000004.1"/>
</dbReference>
<dbReference type="InterPro" id="IPR036779">
    <property type="entry name" value="LysM_dom_sf"/>
</dbReference>
<evidence type="ECO:0000313" key="4">
    <source>
        <dbReference type="Proteomes" id="UP000765845"/>
    </source>
</evidence>
<keyword evidence="1" id="KW-0732">Signal</keyword>
<evidence type="ECO:0000313" key="3">
    <source>
        <dbReference type="EMBL" id="NKI18318.1"/>
    </source>
</evidence>
<dbReference type="PANTHER" id="PTHR34700:SF4">
    <property type="entry name" value="PHAGE-LIKE ELEMENT PBSX PROTEIN XKDP"/>
    <property type="match status" value="1"/>
</dbReference>
<keyword evidence="4" id="KW-1185">Reference proteome</keyword>
<dbReference type="Proteomes" id="UP000765845">
    <property type="component" value="Unassembled WGS sequence"/>
</dbReference>
<name>A0ABX1GIV7_9GAMM</name>
<gene>
    <name evidence="3" type="ORF">HCU74_12955</name>
</gene>
<dbReference type="SUPFAM" id="SSF54106">
    <property type="entry name" value="LysM domain"/>
    <property type="match status" value="1"/>
</dbReference>
<dbReference type="PROSITE" id="PS51782">
    <property type="entry name" value="LYSM"/>
    <property type="match status" value="1"/>
</dbReference>
<reference evidence="3 4" key="1">
    <citation type="submission" date="2020-04" db="EMBL/GenBank/DDBJ databases">
        <authorList>
            <person name="Yoon J."/>
        </authorList>
    </citation>
    <scope>NUCLEOTIDE SEQUENCE [LARGE SCALE GENOMIC DNA]</scope>
    <source>
        <strain evidence="3 4">KMU-166</strain>
    </source>
</reference>
<dbReference type="PANTHER" id="PTHR34700">
    <property type="entry name" value="POTASSIUM BINDING PROTEIN KBP"/>
    <property type="match status" value="1"/>
</dbReference>
<dbReference type="Pfam" id="PF01476">
    <property type="entry name" value="LysM"/>
    <property type="match status" value="1"/>
</dbReference>
<accession>A0ABX1GIV7</accession>
<sequence>MRKTVLGLVMCLMMGLVHAGDVLSLKAGHPQTYVVKKGDTLWAISAMFLDDPWLWPELWHYNPQVANPHLIYPGDLLKLMWVDGRPVLVRNPAPSDGIVKLTPQMRISDISDAIPAIPLDVIAPFLTRSRIVTDEELESAPYVLAGKRGNIVAGAGDEILGRGDFSGDENYGIYRRGKVYVDPDTREKLGVEAIDIGTAHLLSKEGDVATLALNRSTQEIRRADRFLPLERRQLTARFEPAAPATDVDGHIIAVEGGLTQIGSMDVVTLDLGTRNEVMPGDVMAIYTRGVMVRDPVTGERLRAPDVRAGILMVFRTFEKVSYALVLKAEEALTVGDKVRNP</sequence>
<dbReference type="InterPro" id="IPR052196">
    <property type="entry name" value="Bact_Kbp"/>
</dbReference>